<keyword evidence="1" id="KW-0677">Repeat</keyword>
<dbReference type="InterPro" id="IPR050403">
    <property type="entry name" value="Myosin_RLC"/>
</dbReference>
<evidence type="ECO:0000256" key="3">
    <source>
        <dbReference type="SAM" id="MobiDB-lite"/>
    </source>
</evidence>
<name>A0A0F7SHD8_PHARH</name>
<dbReference type="InterPro" id="IPR011992">
    <property type="entry name" value="EF-hand-dom_pair"/>
</dbReference>
<feature type="domain" description="EF-hand" evidence="4">
    <location>
        <begin position="52"/>
        <end position="87"/>
    </location>
</feature>
<dbReference type="Gene3D" id="1.10.238.10">
    <property type="entry name" value="EF-hand"/>
    <property type="match status" value="2"/>
</dbReference>
<reference evidence="5" key="1">
    <citation type="submission" date="2014-08" db="EMBL/GenBank/DDBJ databases">
        <authorList>
            <person name="Sharma Rahul"/>
            <person name="Thines Marco"/>
        </authorList>
    </citation>
    <scope>NUCLEOTIDE SEQUENCE</scope>
</reference>
<organism evidence="5">
    <name type="scientific">Phaffia rhodozyma</name>
    <name type="common">Yeast</name>
    <name type="synonym">Xanthophyllomyces dendrorhous</name>
    <dbReference type="NCBI Taxonomy" id="264483"/>
    <lineage>
        <taxon>Eukaryota</taxon>
        <taxon>Fungi</taxon>
        <taxon>Dikarya</taxon>
        <taxon>Basidiomycota</taxon>
        <taxon>Agaricomycotina</taxon>
        <taxon>Tremellomycetes</taxon>
        <taxon>Cystofilobasidiales</taxon>
        <taxon>Mrakiaceae</taxon>
        <taxon>Phaffia</taxon>
    </lineage>
</organism>
<dbReference type="Pfam" id="PF13499">
    <property type="entry name" value="EF-hand_7"/>
    <property type="match status" value="1"/>
</dbReference>
<dbReference type="SMART" id="SM00054">
    <property type="entry name" value="EFh"/>
    <property type="match status" value="2"/>
</dbReference>
<dbReference type="GO" id="GO:0005509">
    <property type="term" value="F:calcium ion binding"/>
    <property type="evidence" value="ECO:0007669"/>
    <property type="project" value="InterPro"/>
</dbReference>
<sequence length="199" mass="22209">MPTRTDSPSDNHTSSYDMPDLSSLGAGFPGRLQRSGQPRVPSAPLYTLFSPSQIKQFQEAFNLIDSDRDGLISPSDLTQTLSNLGQSTDRESIRSFASDTDGSTGINFTKFLTMMGDHLLRLDKDDILEEAFGCFDEKDEGVVALDELRDVLANTGDKMSPEEIDTLFSTRFTDSRRNAFNYRDFVNSLKVNDPETETR</sequence>
<evidence type="ECO:0000256" key="1">
    <source>
        <dbReference type="ARBA" id="ARBA00022737"/>
    </source>
</evidence>
<dbReference type="PROSITE" id="PS00018">
    <property type="entry name" value="EF_HAND_1"/>
    <property type="match status" value="1"/>
</dbReference>
<feature type="domain" description="EF-hand" evidence="4">
    <location>
        <begin position="123"/>
        <end position="158"/>
    </location>
</feature>
<evidence type="ECO:0000259" key="4">
    <source>
        <dbReference type="PROSITE" id="PS50222"/>
    </source>
</evidence>
<dbReference type="PROSITE" id="PS50222">
    <property type="entry name" value="EF_HAND_2"/>
    <property type="match status" value="2"/>
</dbReference>
<evidence type="ECO:0000313" key="5">
    <source>
        <dbReference type="EMBL" id="CDZ96719.1"/>
    </source>
</evidence>
<dbReference type="EMBL" id="LN483167">
    <property type="protein sequence ID" value="CDZ96719.1"/>
    <property type="molecule type" value="Genomic_DNA"/>
</dbReference>
<dbReference type="InterPro" id="IPR002048">
    <property type="entry name" value="EF_hand_dom"/>
</dbReference>
<dbReference type="FunFam" id="1.10.238.10:FF:000001">
    <property type="entry name" value="Calmodulin 1"/>
    <property type="match status" value="1"/>
</dbReference>
<accession>A0A0F7SHD8</accession>
<keyword evidence="2" id="KW-0106">Calcium</keyword>
<evidence type="ECO:0000256" key="2">
    <source>
        <dbReference type="ARBA" id="ARBA00022837"/>
    </source>
</evidence>
<proteinExistence type="predicted"/>
<dbReference type="SUPFAM" id="SSF47473">
    <property type="entry name" value="EF-hand"/>
    <property type="match status" value="1"/>
</dbReference>
<dbReference type="AlphaFoldDB" id="A0A0F7SHD8"/>
<dbReference type="InterPro" id="IPR018247">
    <property type="entry name" value="EF_Hand_1_Ca_BS"/>
</dbReference>
<feature type="region of interest" description="Disordered" evidence="3">
    <location>
        <begin position="1"/>
        <end position="39"/>
    </location>
</feature>
<feature type="compositionally biased region" description="Polar residues" evidence="3">
    <location>
        <begin position="1"/>
        <end position="16"/>
    </location>
</feature>
<protein>
    <submittedName>
        <fullName evidence="5">Myosin regulatory light chain, EF-Hand protein superfamily</fullName>
    </submittedName>
</protein>
<dbReference type="PANTHER" id="PTHR23049">
    <property type="entry name" value="MYOSIN REGULATORY LIGHT CHAIN 2"/>
    <property type="match status" value="1"/>
</dbReference>